<dbReference type="Proteomes" id="UP000009038">
    <property type="component" value="Unassembled WGS sequence"/>
</dbReference>
<protein>
    <submittedName>
        <fullName evidence="1">Uncharacterized protein</fullName>
    </submittedName>
</protein>
<proteinExistence type="predicted"/>
<dbReference type="VEuPathDB" id="FungiDB:ASPNIDRAFT2_41521"/>
<accession>G3XNC7</accession>
<evidence type="ECO:0000313" key="1">
    <source>
        <dbReference type="EMBL" id="EHA27584.1"/>
    </source>
</evidence>
<name>G3XNC7_ASPNA</name>
<dbReference type="AlphaFoldDB" id="G3XNC7"/>
<gene>
    <name evidence="1" type="ORF">ASPNIDRAFT_41521</name>
</gene>
<evidence type="ECO:0000313" key="2">
    <source>
        <dbReference type="Proteomes" id="UP000009038"/>
    </source>
</evidence>
<dbReference type="OrthoDB" id="10288782at2759"/>
<organism evidence="1 2">
    <name type="scientific">Aspergillus niger (strain ATCC 1015 / CBS 113.46 / FGSC A1144 / LSHB Ac4 / NCTC 3858a / NRRL 328 / USDA 3528.7)</name>
    <dbReference type="NCBI Taxonomy" id="380704"/>
    <lineage>
        <taxon>Eukaryota</taxon>
        <taxon>Fungi</taxon>
        <taxon>Dikarya</taxon>
        <taxon>Ascomycota</taxon>
        <taxon>Pezizomycotina</taxon>
        <taxon>Eurotiomycetes</taxon>
        <taxon>Eurotiomycetidae</taxon>
        <taxon>Eurotiales</taxon>
        <taxon>Aspergillaceae</taxon>
        <taxon>Aspergillus</taxon>
        <taxon>Aspergillus subgen. Circumdati</taxon>
    </lineage>
</organism>
<comment type="caution">
    <text evidence="1">The sequence shown here is derived from an EMBL/GenBank/DDBJ whole genome shotgun (WGS) entry which is preliminary data.</text>
</comment>
<dbReference type="EMBL" id="ACJE01000002">
    <property type="protein sequence ID" value="EHA27584.1"/>
    <property type="molecule type" value="Genomic_DNA"/>
</dbReference>
<sequence>MGRSCKSFLTVLVFGRTKSLSQYAICGILYDSVRGNSETEGMERAIVSALTAAPAGAVNSERLSCISDIPVMSGQKRSMIAALSNDTDWRAKQKESITFYFPCWRRLAPLGMHVVLQQFSLVPVSPRTGAIPTSIQEPPTLKRRRQSRPCGGPNLDGIMPFAEEAGVRGGNYDARRTTADRQLSLATLTGHFTLCDLSRTPGLIFLAILMRHPGMTGHLVNISPIVYRLRELQVQLPGCVVFLTLCTVCMLRQQPSLEQTSRAYDSLQPTAYNIPCNVLLYSAQVHGGVPDL</sequence>
<reference evidence="1 2" key="1">
    <citation type="journal article" date="2011" name="Genome Res.">
        <title>Comparative genomics of citric-acid-producing Aspergillus niger ATCC 1015 versus enzyme-producing CBS 513.88.</title>
        <authorList>
            <person name="Andersen M.R."/>
            <person name="Salazar M.P."/>
            <person name="Schaap P.J."/>
            <person name="van de Vondervoort P.J."/>
            <person name="Culley D."/>
            <person name="Thykaer J."/>
            <person name="Frisvad J.C."/>
            <person name="Nielsen K.F."/>
            <person name="Albang R."/>
            <person name="Albermann K."/>
            <person name="Berka R.M."/>
            <person name="Braus G.H."/>
            <person name="Braus-Stromeyer S.A."/>
            <person name="Corrochano L.M."/>
            <person name="Dai Z."/>
            <person name="van Dijck P.W."/>
            <person name="Hofmann G."/>
            <person name="Lasure L.L."/>
            <person name="Magnuson J.K."/>
            <person name="Menke H."/>
            <person name="Meijer M."/>
            <person name="Meijer S.L."/>
            <person name="Nielsen J.B."/>
            <person name="Nielsen M.L."/>
            <person name="van Ooyen A.J."/>
            <person name="Pel H.J."/>
            <person name="Poulsen L."/>
            <person name="Samson R.A."/>
            <person name="Stam H."/>
            <person name="Tsang A."/>
            <person name="van den Brink J.M."/>
            <person name="Atkins A."/>
            <person name="Aerts A."/>
            <person name="Shapiro H."/>
            <person name="Pangilinan J."/>
            <person name="Salamov A."/>
            <person name="Lou Y."/>
            <person name="Lindquist E."/>
            <person name="Lucas S."/>
            <person name="Grimwood J."/>
            <person name="Grigoriev I.V."/>
            <person name="Kubicek C.P."/>
            <person name="Martinez D."/>
            <person name="van Peij N.N."/>
            <person name="Roubos J.A."/>
            <person name="Nielsen J."/>
            <person name="Baker S.E."/>
        </authorList>
    </citation>
    <scope>NUCLEOTIDE SEQUENCE [LARGE SCALE GENOMIC DNA]</scope>
    <source>
        <strain evidence="2">ATCC 1015 / CBS 113.46 / FGSC A1144 / LSHB Ac4 / NCTC 3858a / NRRL 328 / USDA 3528.7</strain>
    </source>
</reference>
<dbReference type="HOGENOM" id="CLU_953095_0_0_1"/>